<name>A0ABP0M8T2_9DINO</name>
<reference evidence="2 3" key="1">
    <citation type="submission" date="2024-02" db="EMBL/GenBank/DDBJ databases">
        <authorList>
            <person name="Chen Y."/>
            <person name="Shah S."/>
            <person name="Dougan E. K."/>
            <person name="Thang M."/>
            <person name="Chan C."/>
        </authorList>
    </citation>
    <scope>NUCLEOTIDE SEQUENCE [LARGE SCALE GENOMIC DNA]</scope>
</reference>
<evidence type="ECO:0000256" key="1">
    <source>
        <dbReference type="SAM" id="MobiDB-lite"/>
    </source>
</evidence>
<dbReference type="EMBL" id="CAXAMM010020446">
    <property type="protein sequence ID" value="CAK9047893.1"/>
    <property type="molecule type" value="Genomic_DNA"/>
</dbReference>
<dbReference type="Proteomes" id="UP001642464">
    <property type="component" value="Unassembled WGS sequence"/>
</dbReference>
<feature type="compositionally biased region" description="Low complexity" evidence="1">
    <location>
        <begin position="766"/>
        <end position="794"/>
    </location>
</feature>
<protein>
    <submittedName>
        <fullName evidence="2">Uncharacterized protein</fullName>
    </submittedName>
</protein>
<sequence length="905" mass="100154">MAMKPWMDLVKKHEKVESGPPAKVLCTPYEKQLKKMPGDLTGALHPGEAVLHALGDRHSEVVQNNAAGLEAWFQDYAKMRNSNGHQVMFKELQGLAPLHSLPDDGLPVLEDWLTVFEGMLFSGVELSREPIDVTARVLKMDCACVQCIAFGLLLASDNDITPESEKVLEPFANLLDKGWLLPVHVRMNMDAVASSYTNMMLSFRGGERQPPNVLQMSLRFSAIMETRSMQGLHSKDWSAEDRLRKVVQEFHSTNGMLQKWFLDEDKVQSILNMITATSAGSRELIANHLHKFKWSQSALTSELLRKPRWLLKAVPRGCQPHFKVLLTVTETSQEMFLALVFHQFHLKTRKVRPNQRPRCRLSAQDWDAYINFACIYAHVLKEASLLADAPDLETIKKAFLDLDYFEEIEAIIKAEPAGWTVKNLCLWTEMVQRETPATAMGVAVDEKTVEEKEEELENAAFASLKAKIAKDECAWTAFNAAKTKRASLAHVVEVQHAKEQNAKGLELVEKFCGASCMIQLVPDINNIAMDDLHYVAVIDFTKLGCIGQQDINQHAQWMSNVLAKNPLRAIGVVICPLLTGTAAGASLRFVASHAWRYQSLPDPLPSPLAENEYVAPVTKGQLTSNDQRKNYTDLQETAQWLSGGKHTIIYHATSYDAAWEKAAVQLSCPVIGLTVDLACHKLASKLLRSHLLEEWKRDSGMIKGARYVPDSPGLPDTVTPPDLLVCKEVEGKLTIPSDVRQKFLGDPLRSAEWKKLLKSFEKLHGTASTPPAAAPSTPATAPATPAGSPATDASPWKHIFEGEPRTLTDLVAKYGEPSSTISAPGSSGFVIKVVEGPKFFLCAPVAGTFDCNEGPVLSHGAGSWLLDTKAEKMLQDNPDKAHVAKFESDQHLCILEAGGHLMYEQ</sequence>
<keyword evidence="3" id="KW-1185">Reference proteome</keyword>
<evidence type="ECO:0000313" key="3">
    <source>
        <dbReference type="Proteomes" id="UP001642464"/>
    </source>
</evidence>
<comment type="caution">
    <text evidence="2">The sequence shown here is derived from an EMBL/GenBank/DDBJ whole genome shotgun (WGS) entry which is preliminary data.</text>
</comment>
<accession>A0ABP0M8T2</accession>
<evidence type="ECO:0000313" key="2">
    <source>
        <dbReference type="EMBL" id="CAK9047893.1"/>
    </source>
</evidence>
<gene>
    <name evidence="2" type="ORF">SCF082_LOCUS26767</name>
</gene>
<proteinExistence type="predicted"/>
<organism evidence="2 3">
    <name type="scientific">Durusdinium trenchii</name>
    <dbReference type="NCBI Taxonomy" id="1381693"/>
    <lineage>
        <taxon>Eukaryota</taxon>
        <taxon>Sar</taxon>
        <taxon>Alveolata</taxon>
        <taxon>Dinophyceae</taxon>
        <taxon>Suessiales</taxon>
        <taxon>Symbiodiniaceae</taxon>
        <taxon>Durusdinium</taxon>
    </lineage>
</organism>
<feature type="region of interest" description="Disordered" evidence="1">
    <location>
        <begin position="766"/>
        <end position="796"/>
    </location>
</feature>